<keyword evidence="8" id="KW-0472">Membrane</keyword>
<dbReference type="FunFam" id="3.50.50.60:FF:000115">
    <property type="entry name" value="Salicylate hydroxylase, putative"/>
    <property type="match status" value="1"/>
</dbReference>
<evidence type="ECO:0000256" key="4">
    <source>
        <dbReference type="ARBA" id="ARBA00022827"/>
    </source>
</evidence>
<dbReference type="GO" id="GO:0004497">
    <property type="term" value="F:monooxygenase activity"/>
    <property type="evidence" value="ECO:0007669"/>
    <property type="project" value="UniProtKB-KW"/>
</dbReference>
<name>A0AAN9USN4_9PEZI</name>
<dbReference type="InterPro" id="IPR050493">
    <property type="entry name" value="FAD-dep_Monooxygenase_BioMet"/>
</dbReference>
<comment type="similarity">
    <text evidence="2">Belongs to the paxM FAD-dependent monooxygenase family.</text>
</comment>
<evidence type="ECO:0000256" key="1">
    <source>
        <dbReference type="ARBA" id="ARBA00005179"/>
    </source>
</evidence>
<keyword evidence="8" id="KW-0812">Transmembrane</keyword>
<evidence type="ECO:0000256" key="7">
    <source>
        <dbReference type="SAM" id="MobiDB-lite"/>
    </source>
</evidence>
<feature type="compositionally biased region" description="Basic and acidic residues" evidence="7">
    <location>
        <begin position="492"/>
        <end position="503"/>
    </location>
</feature>
<evidence type="ECO:0000313" key="11">
    <source>
        <dbReference type="Proteomes" id="UP001320420"/>
    </source>
</evidence>
<accession>A0AAN9USN4</accession>
<dbReference type="Proteomes" id="UP001320420">
    <property type="component" value="Unassembled WGS sequence"/>
</dbReference>
<dbReference type="InterPro" id="IPR036188">
    <property type="entry name" value="FAD/NAD-bd_sf"/>
</dbReference>
<keyword evidence="6" id="KW-0503">Monooxygenase</keyword>
<dbReference type="PANTHER" id="PTHR13789:SF147">
    <property type="entry name" value="PUTATIVE (AFU_ORTHOLOGUE AFUA_2G01950)-RELATED"/>
    <property type="match status" value="1"/>
</dbReference>
<organism evidence="10 11">
    <name type="scientific">Diatrype stigma</name>
    <dbReference type="NCBI Taxonomy" id="117547"/>
    <lineage>
        <taxon>Eukaryota</taxon>
        <taxon>Fungi</taxon>
        <taxon>Dikarya</taxon>
        <taxon>Ascomycota</taxon>
        <taxon>Pezizomycotina</taxon>
        <taxon>Sordariomycetes</taxon>
        <taxon>Xylariomycetidae</taxon>
        <taxon>Xylariales</taxon>
        <taxon>Diatrypaceae</taxon>
        <taxon>Diatrype</taxon>
    </lineage>
</organism>
<dbReference type="PRINTS" id="PR00420">
    <property type="entry name" value="RNGMNOXGNASE"/>
</dbReference>
<evidence type="ECO:0000256" key="5">
    <source>
        <dbReference type="ARBA" id="ARBA00023002"/>
    </source>
</evidence>
<keyword evidence="5" id="KW-0560">Oxidoreductase</keyword>
<evidence type="ECO:0000256" key="8">
    <source>
        <dbReference type="SAM" id="Phobius"/>
    </source>
</evidence>
<protein>
    <recommendedName>
        <fullName evidence="9">FAD-binding domain-containing protein</fullName>
    </recommendedName>
</protein>
<dbReference type="PANTHER" id="PTHR13789">
    <property type="entry name" value="MONOOXYGENASE"/>
    <property type="match status" value="1"/>
</dbReference>
<dbReference type="EMBL" id="JAKJXP020000048">
    <property type="protein sequence ID" value="KAK7751555.1"/>
    <property type="molecule type" value="Genomic_DNA"/>
</dbReference>
<gene>
    <name evidence="10" type="ORF">SLS62_006505</name>
</gene>
<dbReference type="GO" id="GO:0071949">
    <property type="term" value="F:FAD binding"/>
    <property type="evidence" value="ECO:0007669"/>
    <property type="project" value="InterPro"/>
</dbReference>
<dbReference type="InterPro" id="IPR002938">
    <property type="entry name" value="FAD-bd"/>
</dbReference>
<sequence length="511" mass="54687">MADVTDLTVSVIGAGMGGLAAALAFARKGFRRVDVYETASNLGFVGAGIQLAPNLVRVLDRWGCWTGTTLAAEATDVRFSSIRDGASGRELASVHMPDIAEKYGYPHCTGHRASLAGELYDACKREQAIHFHFATALVDVVSFGDGDGDSGSGHAKNKVVFRVQRRGEPETADIETDLLLGADGIKSTVRTALLRNLGGSNGDGVAAEVEDTGQAAYRIMLTREQMAGDAELLELLDADGAVRWIGEKRHIIAYPIGGKSIYNLSTCQPDVNFAAAPTATYTTRGSKEAMLRVYEDFCPLVQRMLRLVPEGEVCEWRLRSHKVLPAWSRGAVALLGDACHPTLPHLSQGAAMAIEDAAVVAEVISRAGAVAVTQGGGGGEHDYHENIAKALRIYELLRKDRTATLVDMAYTSGLALHLGEGEAKKARDRQFAEAARKRGGPVPDKWASPDVQAWIYSYDCVKDAQEKFDELFAELDGGGKEGEVPNTNGGDRVLDGQPQHEHVNGVVSTAA</sequence>
<comment type="caution">
    <text evidence="10">The sequence shown here is derived from an EMBL/GenBank/DDBJ whole genome shotgun (WGS) entry which is preliminary data.</text>
</comment>
<proteinExistence type="inferred from homology"/>
<evidence type="ECO:0000259" key="9">
    <source>
        <dbReference type="Pfam" id="PF01494"/>
    </source>
</evidence>
<feature type="domain" description="FAD-binding" evidence="9">
    <location>
        <begin position="7"/>
        <end position="362"/>
    </location>
</feature>
<dbReference type="AlphaFoldDB" id="A0AAN9USN4"/>
<dbReference type="SUPFAM" id="SSF54373">
    <property type="entry name" value="FAD-linked reductases, C-terminal domain"/>
    <property type="match status" value="1"/>
</dbReference>
<evidence type="ECO:0000256" key="3">
    <source>
        <dbReference type="ARBA" id="ARBA00022630"/>
    </source>
</evidence>
<keyword evidence="4" id="KW-0274">FAD</keyword>
<reference evidence="10 11" key="1">
    <citation type="submission" date="2024-02" db="EMBL/GenBank/DDBJ databases">
        <title>De novo assembly and annotation of 12 fungi associated with fruit tree decline syndrome in Ontario, Canada.</title>
        <authorList>
            <person name="Sulman M."/>
            <person name="Ellouze W."/>
            <person name="Ilyukhin E."/>
        </authorList>
    </citation>
    <scope>NUCLEOTIDE SEQUENCE [LARGE SCALE GENOMIC DNA]</scope>
    <source>
        <strain evidence="10 11">M11/M66-122</strain>
    </source>
</reference>
<evidence type="ECO:0000256" key="2">
    <source>
        <dbReference type="ARBA" id="ARBA00007992"/>
    </source>
</evidence>
<comment type="pathway">
    <text evidence="1">Secondary metabolite biosynthesis.</text>
</comment>
<keyword evidence="11" id="KW-1185">Reference proteome</keyword>
<feature type="region of interest" description="Disordered" evidence="7">
    <location>
        <begin position="476"/>
        <end position="511"/>
    </location>
</feature>
<dbReference type="Gene3D" id="3.50.50.60">
    <property type="entry name" value="FAD/NAD(P)-binding domain"/>
    <property type="match status" value="1"/>
</dbReference>
<keyword evidence="3" id="KW-0285">Flavoprotein</keyword>
<dbReference type="SUPFAM" id="SSF51905">
    <property type="entry name" value="FAD/NAD(P)-binding domain"/>
    <property type="match status" value="1"/>
</dbReference>
<feature type="transmembrane region" description="Helical" evidence="8">
    <location>
        <begin position="6"/>
        <end position="26"/>
    </location>
</feature>
<evidence type="ECO:0000313" key="10">
    <source>
        <dbReference type="EMBL" id="KAK7751555.1"/>
    </source>
</evidence>
<keyword evidence="8" id="KW-1133">Transmembrane helix</keyword>
<evidence type="ECO:0000256" key="6">
    <source>
        <dbReference type="ARBA" id="ARBA00023033"/>
    </source>
</evidence>
<dbReference type="Pfam" id="PF01494">
    <property type="entry name" value="FAD_binding_3"/>
    <property type="match status" value="1"/>
</dbReference>